<evidence type="ECO:0000313" key="3">
    <source>
        <dbReference type="EMBL" id="MDC8770365.1"/>
    </source>
</evidence>
<feature type="signal peptide" evidence="2">
    <location>
        <begin position="1"/>
        <end position="19"/>
    </location>
</feature>
<keyword evidence="1" id="KW-0812">Transmembrane</keyword>
<feature type="chain" id="PRO_5046115091" evidence="2">
    <location>
        <begin position="20"/>
        <end position="207"/>
    </location>
</feature>
<protein>
    <submittedName>
        <fullName evidence="3">PEP-CTERM sorting domain-containing protein</fullName>
    </submittedName>
</protein>
<evidence type="ECO:0000256" key="1">
    <source>
        <dbReference type="SAM" id="Phobius"/>
    </source>
</evidence>
<comment type="caution">
    <text evidence="3">The sequence shown here is derived from an EMBL/GenBank/DDBJ whole genome shotgun (WGS) entry which is preliminary data.</text>
</comment>
<feature type="transmembrane region" description="Helical" evidence="1">
    <location>
        <begin position="185"/>
        <end position="202"/>
    </location>
</feature>
<name>A0ABT5K9B2_9BURK</name>
<keyword evidence="1" id="KW-1133">Transmembrane helix</keyword>
<gene>
    <name evidence="3" type="ORF">PRZ03_02190</name>
</gene>
<organism evidence="3 4">
    <name type="scientific">Roseateles albus</name>
    <dbReference type="NCBI Taxonomy" id="2987525"/>
    <lineage>
        <taxon>Bacteria</taxon>
        <taxon>Pseudomonadati</taxon>
        <taxon>Pseudomonadota</taxon>
        <taxon>Betaproteobacteria</taxon>
        <taxon>Burkholderiales</taxon>
        <taxon>Sphaerotilaceae</taxon>
        <taxon>Roseateles</taxon>
    </lineage>
</organism>
<evidence type="ECO:0000313" key="4">
    <source>
        <dbReference type="Proteomes" id="UP001221189"/>
    </source>
</evidence>
<dbReference type="NCBIfam" id="TIGR02595">
    <property type="entry name" value="PEP_CTERM"/>
    <property type="match status" value="1"/>
</dbReference>
<keyword evidence="1" id="KW-0472">Membrane</keyword>
<keyword evidence="2" id="KW-0732">Signal</keyword>
<proteinExistence type="predicted"/>
<dbReference type="Proteomes" id="UP001221189">
    <property type="component" value="Unassembled WGS sequence"/>
</dbReference>
<accession>A0ABT5K9B2</accession>
<dbReference type="EMBL" id="JAQQXT010000001">
    <property type="protein sequence ID" value="MDC8770365.1"/>
    <property type="molecule type" value="Genomic_DNA"/>
</dbReference>
<sequence>MKLSRLAVLALFAAAPAFAGATSFVVDFEKTWDYGVSVDGFYNGGAASDLSTGDNLGVEFVGVSGLSNDNVQTYFSGAPSAQGVAYVYDNNGASAFMNVAAGVEKGLSFFYASKEGLTGAVKAYSGLNGSGTLLGSIDLSATSSTGFDSWKQMTLSFSGTAKSFDLTGSAGKEVGFDNISAVPEASTSLMMLAGGFALLGLTRRRRG</sequence>
<dbReference type="RefSeq" id="WP_273598815.1">
    <property type="nucleotide sequence ID" value="NZ_JAQQXT010000001.1"/>
</dbReference>
<evidence type="ECO:0000256" key="2">
    <source>
        <dbReference type="SAM" id="SignalP"/>
    </source>
</evidence>
<reference evidence="3 4" key="1">
    <citation type="submission" date="2022-10" db="EMBL/GenBank/DDBJ databases">
        <title>Paucibacter sp. hw1 Genome sequencing.</title>
        <authorList>
            <person name="Park S."/>
        </authorList>
    </citation>
    <scope>NUCLEOTIDE SEQUENCE [LARGE SCALE GENOMIC DNA]</scope>
    <source>
        <strain evidence="4">hw1</strain>
    </source>
</reference>
<dbReference type="InterPro" id="IPR013424">
    <property type="entry name" value="Ice-binding_C"/>
</dbReference>
<keyword evidence="4" id="KW-1185">Reference proteome</keyword>